<dbReference type="Gene3D" id="2.60.20.10">
    <property type="entry name" value="Crystallins"/>
    <property type="match status" value="1"/>
</dbReference>
<accession>A0ABT2M4K1</accession>
<dbReference type="Pfam" id="PF14200">
    <property type="entry name" value="RicinB_lectin_2"/>
    <property type="match status" value="2"/>
</dbReference>
<evidence type="ECO:0000259" key="7">
    <source>
        <dbReference type="PROSITE" id="PS52005"/>
    </source>
</evidence>
<dbReference type="InterPro" id="IPR013320">
    <property type="entry name" value="ConA-like_dom_sf"/>
</dbReference>
<dbReference type="SUPFAM" id="SSF50370">
    <property type="entry name" value="Ricin B-like lectins"/>
    <property type="match status" value="1"/>
</dbReference>
<dbReference type="RefSeq" id="WP_260978757.1">
    <property type="nucleotide sequence ID" value="NZ_JAODBU010000007.1"/>
</dbReference>
<dbReference type="InterPro" id="IPR000772">
    <property type="entry name" value="Ricin_B_lectin"/>
</dbReference>
<feature type="domain" description="CBM56" evidence="7">
    <location>
        <begin position="311"/>
        <end position="401"/>
    </location>
</feature>
<dbReference type="PROSITE" id="PS52005">
    <property type="entry name" value="CBM56"/>
    <property type="match status" value="1"/>
</dbReference>
<dbReference type="Gene3D" id="2.60.120.200">
    <property type="match status" value="1"/>
</dbReference>
<keyword evidence="9" id="KW-1185">Reference proteome</keyword>
<dbReference type="SMART" id="SM00458">
    <property type="entry name" value="RICIN"/>
    <property type="match status" value="1"/>
</dbReference>
<feature type="domain" description="Beta/gamma crystallin 'Greek key'" evidence="5">
    <location>
        <begin position="426"/>
        <end position="470"/>
    </location>
</feature>
<feature type="region of interest" description="Disordered" evidence="4">
    <location>
        <begin position="280"/>
        <end position="328"/>
    </location>
</feature>
<dbReference type="Pfam" id="PF22184">
    <property type="entry name" value="CBM_56"/>
    <property type="match status" value="1"/>
</dbReference>
<evidence type="ECO:0000313" key="9">
    <source>
        <dbReference type="Proteomes" id="UP001431199"/>
    </source>
</evidence>
<dbReference type="PANTHER" id="PTHR10963:SF55">
    <property type="entry name" value="GLYCOSIDE HYDROLASE FAMILY 16 PROTEIN"/>
    <property type="match status" value="1"/>
</dbReference>
<evidence type="ECO:0000256" key="3">
    <source>
        <dbReference type="ARBA" id="ARBA00022737"/>
    </source>
</evidence>
<dbReference type="PROSITE" id="PS50231">
    <property type="entry name" value="RICIN_B_LECTIN"/>
    <property type="match status" value="1"/>
</dbReference>
<dbReference type="PANTHER" id="PTHR10963">
    <property type="entry name" value="GLYCOSYL HYDROLASE-RELATED"/>
    <property type="match status" value="1"/>
</dbReference>
<organism evidence="8 9">
    <name type="scientific">Eubacterium album</name>
    <dbReference type="NCBI Taxonomy" id="2978477"/>
    <lineage>
        <taxon>Bacteria</taxon>
        <taxon>Bacillati</taxon>
        <taxon>Bacillota</taxon>
        <taxon>Clostridia</taxon>
        <taxon>Eubacteriales</taxon>
        <taxon>Eubacteriaceae</taxon>
        <taxon>Eubacterium</taxon>
    </lineage>
</organism>
<protein>
    <submittedName>
        <fullName evidence="8">Family 16 glycosylhydrolase</fullName>
    </submittedName>
</protein>
<dbReference type="InterPro" id="IPR050546">
    <property type="entry name" value="Glycosyl_Hydrlase_16"/>
</dbReference>
<evidence type="ECO:0000256" key="1">
    <source>
        <dbReference type="ARBA" id="ARBA00006865"/>
    </source>
</evidence>
<dbReference type="CDD" id="cd08023">
    <property type="entry name" value="GH16_laminarinase_like"/>
    <property type="match status" value="1"/>
</dbReference>
<evidence type="ECO:0000259" key="6">
    <source>
        <dbReference type="PROSITE" id="PS51762"/>
    </source>
</evidence>
<dbReference type="InterPro" id="IPR011024">
    <property type="entry name" value="G_crystallin-like"/>
</dbReference>
<feature type="compositionally biased region" description="Low complexity" evidence="4">
    <location>
        <begin position="402"/>
        <end position="420"/>
    </location>
</feature>
<name>A0ABT2M4K1_9FIRM</name>
<dbReference type="Gene3D" id="2.80.10.50">
    <property type="match status" value="1"/>
</dbReference>
<dbReference type="InterPro" id="IPR000757">
    <property type="entry name" value="Beta-glucanase-like"/>
</dbReference>
<dbReference type="SUPFAM" id="SSF49695">
    <property type="entry name" value="gamma-Crystallin-like"/>
    <property type="match status" value="1"/>
</dbReference>
<dbReference type="CDD" id="cd00161">
    <property type="entry name" value="beta-trefoil_Ricin-like"/>
    <property type="match status" value="1"/>
</dbReference>
<dbReference type="PROSITE" id="PS51762">
    <property type="entry name" value="GH16_2"/>
    <property type="match status" value="1"/>
</dbReference>
<feature type="domain" description="Beta/gamma crystallin 'Greek key'" evidence="5">
    <location>
        <begin position="472"/>
        <end position="511"/>
    </location>
</feature>
<dbReference type="SMART" id="SM00247">
    <property type="entry name" value="XTALbg"/>
    <property type="match status" value="1"/>
</dbReference>
<gene>
    <name evidence="8" type="ORF">N5B56_08785</name>
</gene>
<evidence type="ECO:0000259" key="5">
    <source>
        <dbReference type="PROSITE" id="PS50915"/>
    </source>
</evidence>
<feature type="domain" description="GH16" evidence="6">
    <location>
        <begin position="37"/>
        <end position="280"/>
    </location>
</feature>
<evidence type="ECO:0000256" key="4">
    <source>
        <dbReference type="SAM" id="MobiDB-lite"/>
    </source>
</evidence>
<dbReference type="Pfam" id="PF00722">
    <property type="entry name" value="Glyco_hydro_16"/>
    <property type="match status" value="1"/>
</dbReference>
<dbReference type="InterPro" id="IPR001064">
    <property type="entry name" value="Beta/gamma_crystallin"/>
</dbReference>
<dbReference type="PROSITE" id="PS50915">
    <property type="entry name" value="CRYSTALLIN_BETA_GAMMA"/>
    <property type="match status" value="2"/>
</dbReference>
<dbReference type="EMBL" id="JAODBU010000007">
    <property type="protein sequence ID" value="MCT7399173.1"/>
    <property type="molecule type" value="Genomic_DNA"/>
</dbReference>
<keyword evidence="3" id="KW-0677">Repeat</keyword>
<dbReference type="SUPFAM" id="SSF49899">
    <property type="entry name" value="Concanavalin A-like lectins/glucanases"/>
    <property type="match status" value="1"/>
</dbReference>
<dbReference type="InterPro" id="IPR047569">
    <property type="entry name" value="CBM56"/>
</dbReference>
<comment type="similarity">
    <text evidence="2">Belongs to the beta/gamma-crystallin family.</text>
</comment>
<feature type="region of interest" description="Disordered" evidence="4">
    <location>
        <begin position="401"/>
        <end position="420"/>
    </location>
</feature>
<sequence>MRKLSKKILSLYAKKAIIGLASVAMVATMSLSTINVSPVKGATTSSTLVWSDEFNGNSIDASKWGFEIGTGSNGWGNNEQQYYTNRTDNAYVADGALHIRAKKEAYGGKNYTSARLNTNGKFTFTYGYVEARLALPSSQGIWPAFWMLGANIGSVGWPSCGEIDIMEAINAENKTYGTCHWNANGHAEYGKPTGNFDITQYHTYGLQWDNQYIRFFVDGNKFYEMSIANNAGDTDEFHKPFYLLLNVAVGGNWPGFSIDDSAFPQEMKVDYVRVYQDNPSFDSSSSNNVDKNNGGNSGNTGSTGNTGNTGNTDTSNTPASGMGMNSSGNNSATAYVNDSKWTDIHYSVNNGAQQNVRMTQSGNKATYTINGLKSGDNVSYWFTYCNTSGYVKDTSKYTYTHNSSGSSSGSSSSGSSSSGNVNSTSGDVYIYQDINYGGNTASLGVGNYTLSSLLAKGFKNDDLSSIKVPFGYKVTLYDNDNFGGKSMVVTSDTNWIGTAFNDRVSSIKVEKARYKIVNKHSGLCLDVAGANKASGTNVQQCEANGNIAQEWELDYNNDDYTYIIKSALTGKALDMGGWSQDNGGNAIIWDNNKTANQRWYITQVDGGYVFFINKHSNKSLEVGGWSTSNGGNVQQWDYKAQANQLWKFEMVN</sequence>
<evidence type="ECO:0000256" key="2">
    <source>
        <dbReference type="ARBA" id="ARBA00009646"/>
    </source>
</evidence>
<proteinExistence type="inferred from homology"/>
<comment type="caution">
    <text evidence="8">The sequence shown here is derived from an EMBL/GenBank/DDBJ whole genome shotgun (WGS) entry which is preliminary data.</text>
</comment>
<reference evidence="8" key="1">
    <citation type="submission" date="2022-09" db="EMBL/GenBank/DDBJ databases">
        <title>Eubacterium sp. LFL-14 isolated from human feces.</title>
        <authorList>
            <person name="Liu F."/>
        </authorList>
    </citation>
    <scope>NUCLEOTIDE SEQUENCE</scope>
    <source>
        <strain evidence="8">LFL-14</strain>
    </source>
</reference>
<dbReference type="InterPro" id="IPR035992">
    <property type="entry name" value="Ricin_B-like_lectins"/>
</dbReference>
<comment type="similarity">
    <text evidence="1">Belongs to the glycosyl hydrolase 16 family.</text>
</comment>
<dbReference type="Proteomes" id="UP001431199">
    <property type="component" value="Unassembled WGS sequence"/>
</dbReference>
<evidence type="ECO:0000313" key="8">
    <source>
        <dbReference type="EMBL" id="MCT7399173.1"/>
    </source>
</evidence>